<dbReference type="EMBL" id="KE125793">
    <property type="protein sequence ID" value="EPB67060.1"/>
    <property type="molecule type" value="Genomic_DNA"/>
</dbReference>
<proteinExistence type="predicted"/>
<protein>
    <submittedName>
        <fullName evidence="2">Kelch repeat protein</fullName>
    </submittedName>
</protein>
<keyword evidence="1" id="KW-0880">Kelch repeat</keyword>
<accession>A0A0D6L639</accession>
<sequence length="307" mass="33776">MTLALSSRGQPTTDSGSADGIVACDPLGFTRSASKLYMSLSPASSFSVVDDEEAAAIPYFYNLFTEAGHAEEVLVLGGYTENKPTDTLYIYNPLTKNWRNASCMDFARGDPAVAACGNKIYVLGGLDTIGKWNGFECYDAWEDKWQKLQPLNRKLCSSFAAVVGEKLYLMGGDNAKDSYREVEALSAGERTVVLSRSDTNIYHGKVHTPARFLDSVECFDPKTSAWTLVKPMKMKRFHVALVAGPNTLYAIGGSDVPSMEVYHEATDEWEFLPLPDNFPLRGAGAVALPMPVDELLNRAFLKWLPNR</sequence>
<dbReference type="Proteomes" id="UP000054495">
    <property type="component" value="Unassembled WGS sequence"/>
</dbReference>
<keyword evidence="3" id="KW-1185">Reference proteome</keyword>
<dbReference type="Pfam" id="PF01344">
    <property type="entry name" value="Kelch_1"/>
    <property type="match status" value="3"/>
</dbReference>
<organism evidence="2 3">
    <name type="scientific">Ancylostoma ceylanicum</name>
    <dbReference type="NCBI Taxonomy" id="53326"/>
    <lineage>
        <taxon>Eukaryota</taxon>
        <taxon>Metazoa</taxon>
        <taxon>Ecdysozoa</taxon>
        <taxon>Nematoda</taxon>
        <taxon>Chromadorea</taxon>
        <taxon>Rhabditida</taxon>
        <taxon>Rhabditina</taxon>
        <taxon>Rhabditomorpha</taxon>
        <taxon>Strongyloidea</taxon>
        <taxon>Ancylostomatidae</taxon>
        <taxon>Ancylostomatinae</taxon>
        <taxon>Ancylostoma</taxon>
    </lineage>
</organism>
<gene>
    <name evidence="2" type="ORF">ANCCEY_13849</name>
</gene>
<dbReference type="SUPFAM" id="SSF117281">
    <property type="entry name" value="Kelch motif"/>
    <property type="match status" value="1"/>
</dbReference>
<evidence type="ECO:0000313" key="3">
    <source>
        <dbReference type="Proteomes" id="UP000054495"/>
    </source>
</evidence>
<name>A0A0D6L639_9BILA</name>
<dbReference type="PANTHER" id="PTHR46375:SF3">
    <property type="entry name" value="KELCH REPEAT AND BTB DOMAIN-CONTAINING PROTEIN 13"/>
    <property type="match status" value="1"/>
</dbReference>
<dbReference type="InterPro" id="IPR015915">
    <property type="entry name" value="Kelch-typ_b-propeller"/>
</dbReference>
<evidence type="ECO:0000313" key="2">
    <source>
        <dbReference type="EMBL" id="EPB67060.1"/>
    </source>
</evidence>
<dbReference type="InterPro" id="IPR006652">
    <property type="entry name" value="Kelch_1"/>
</dbReference>
<evidence type="ECO:0000256" key="1">
    <source>
        <dbReference type="ARBA" id="ARBA00022441"/>
    </source>
</evidence>
<dbReference type="PANTHER" id="PTHR46375">
    <property type="entry name" value="KELCH REPEAT AND BTB DOMAIN-CONTAINING PROTEIN 13-RELATED"/>
    <property type="match status" value="1"/>
</dbReference>
<dbReference type="AlphaFoldDB" id="A0A0D6L639"/>
<dbReference type="InterPro" id="IPR052392">
    <property type="entry name" value="Kelch-BTB_domain-containing"/>
</dbReference>
<reference evidence="2 3" key="1">
    <citation type="submission" date="2013-05" db="EMBL/GenBank/DDBJ databases">
        <title>Draft genome of the parasitic nematode Anyclostoma ceylanicum.</title>
        <authorList>
            <person name="Mitreva M."/>
        </authorList>
    </citation>
    <scope>NUCLEOTIDE SEQUENCE [LARGE SCALE GENOMIC DNA]</scope>
</reference>
<dbReference type="Gene3D" id="2.120.10.80">
    <property type="entry name" value="Kelch-type beta propeller"/>
    <property type="match status" value="1"/>
</dbReference>
<dbReference type="SMART" id="SM00612">
    <property type="entry name" value="Kelch"/>
    <property type="match status" value="4"/>
</dbReference>